<gene>
    <name evidence="1" type="ORF">GGP41_004395</name>
</gene>
<reference evidence="1" key="1">
    <citation type="submission" date="2019-11" db="EMBL/GenBank/DDBJ databases">
        <title>Bipolaris sorokiniana Genome sequencing.</title>
        <authorList>
            <person name="Wang H."/>
        </authorList>
    </citation>
    <scope>NUCLEOTIDE SEQUENCE</scope>
</reference>
<evidence type="ECO:0000313" key="1">
    <source>
        <dbReference type="EMBL" id="KAF5851654.1"/>
    </source>
</evidence>
<protein>
    <submittedName>
        <fullName evidence="1">Uncharacterized protein</fullName>
    </submittedName>
</protein>
<name>A0A8H6DXL5_COCSA</name>
<organism evidence="1 2">
    <name type="scientific">Cochliobolus sativus</name>
    <name type="common">Common root rot and spot blotch fungus</name>
    <name type="synonym">Bipolaris sorokiniana</name>
    <dbReference type="NCBI Taxonomy" id="45130"/>
    <lineage>
        <taxon>Eukaryota</taxon>
        <taxon>Fungi</taxon>
        <taxon>Dikarya</taxon>
        <taxon>Ascomycota</taxon>
        <taxon>Pezizomycotina</taxon>
        <taxon>Dothideomycetes</taxon>
        <taxon>Pleosporomycetidae</taxon>
        <taxon>Pleosporales</taxon>
        <taxon>Pleosporineae</taxon>
        <taxon>Pleosporaceae</taxon>
        <taxon>Bipolaris</taxon>
    </lineage>
</organism>
<evidence type="ECO:0000313" key="2">
    <source>
        <dbReference type="Proteomes" id="UP000624244"/>
    </source>
</evidence>
<dbReference type="Proteomes" id="UP000624244">
    <property type="component" value="Unassembled WGS sequence"/>
</dbReference>
<accession>A0A8H6DXL5</accession>
<dbReference type="EMBL" id="WNKQ01000005">
    <property type="protein sequence ID" value="KAF5851654.1"/>
    <property type="molecule type" value="Genomic_DNA"/>
</dbReference>
<dbReference type="AlphaFoldDB" id="A0A8H6DXL5"/>
<comment type="caution">
    <text evidence="1">The sequence shown here is derived from an EMBL/GenBank/DDBJ whole genome shotgun (WGS) entry which is preliminary data.</text>
</comment>
<sequence>MFYTSGSLNNTINNRIVDKLRYIYAKNIRYIFNYFYYPRGNSLYDAVFSLGSYDYLLIIARTTITT</sequence>
<proteinExistence type="predicted"/>